<name>A0A0P1BBP4_9BASI</name>
<evidence type="ECO:0000256" key="1">
    <source>
        <dbReference type="SAM" id="MobiDB-lite"/>
    </source>
</evidence>
<accession>A0A0P1BBP4</accession>
<reference evidence="2 3" key="1">
    <citation type="submission" date="2014-09" db="EMBL/GenBank/DDBJ databases">
        <authorList>
            <person name="Magalhaes I.L.F."/>
            <person name="Oliveira U."/>
            <person name="Santos F.R."/>
            <person name="Vidigal T.H.D.A."/>
            <person name="Brescovit A.D."/>
            <person name="Santos A.J."/>
        </authorList>
    </citation>
    <scope>NUCLEOTIDE SEQUENCE [LARGE SCALE GENOMIC DNA]</scope>
</reference>
<feature type="region of interest" description="Disordered" evidence="1">
    <location>
        <begin position="1"/>
        <end position="250"/>
    </location>
</feature>
<feature type="region of interest" description="Disordered" evidence="1">
    <location>
        <begin position="289"/>
        <end position="329"/>
    </location>
</feature>
<feature type="region of interest" description="Disordered" evidence="1">
    <location>
        <begin position="684"/>
        <end position="707"/>
    </location>
</feature>
<dbReference type="EMBL" id="CCYA01000221">
    <property type="protein sequence ID" value="CEH13547.1"/>
    <property type="molecule type" value="Genomic_DNA"/>
</dbReference>
<feature type="compositionally biased region" description="Polar residues" evidence="1">
    <location>
        <begin position="160"/>
        <end position="177"/>
    </location>
</feature>
<dbReference type="Proteomes" id="UP000054845">
    <property type="component" value="Unassembled WGS sequence"/>
</dbReference>
<feature type="compositionally biased region" description="Low complexity" evidence="1">
    <location>
        <begin position="378"/>
        <end position="392"/>
    </location>
</feature>
<proteinExistence type="predicted"/>
<feature type="region of interest" description="Disordered" evidence="1">
    <location>
        <begin position="578"/>
        <end position="602"/>
    </location>
</feature>
<feature type="compositionally biased region" description="Low complexity" evidence="1">
    <location>
        <begin position="436"/>
        <end position="451"/>
    </location>
</feature>
<feature type="compositionally biased region" description="Low complexity" evidence="1">
    <location>
        <begin position="225"/>
        <end position="248"/>
    </location>
</feature>
<sequence>MSVVAGGPRPLMLPQSTPSSPFERRRLSIEARADAPRSAGLTRDQPSSAPGRRLSYVRSPSATGTSSADRKIDSQDGNTTPRGRPGGVTPVAFPGATRGDLAGIKSQRRSSSVGIASSTPSWTAREAPDPLQFARRHSQARPVSIRAGPLTPAGQDRRSSTSALGAAWSSQAPTPKRNTFALPPMNDKSGRKGLQRSQSMHKAAGSIDSTIDRRTSGSVDYGDLSPSSSASDRPSSTSSFSHHSPESPYDALLRQAHQIASSSKAKRPPLAPFTARTWAREYDEADGDGGIFGSDHTRGLISTPLRSRPASRQMPRTPSSAYPASPADIRPERFQPMTLDRARTLARRASAGALSGAAALQAALDAVGPRLPVHGMRRSSSSARPSAQPGAQPLSMESIAAMRTGAPLSAQSLSFSDAFGRSAMGQDGRRSYNATHSALPSPSASLHPKSLAKVESDIGSPAFAILQSEAEAALRLDAARRMARSLRSKRHSDGGLFASSAAVAALRDDDDRARKRTLSAMAPKSSAHNLSSSEYASTAMTSSSSNHSALGLTAVPAPESHEIDTRTSTGRLRRLFRRMTGRPSDPGASPGSRRATLAPSTQTSVAMTAMTTLASQQSLSNGSESKLWKGCTGPGSVELEPHAPSAPPTVSTFEPWSLEAHPKANVPRRRPAHNVAASWKAEMARGSDNGRQSRNFSGHGPNAFPTLHSWQQRADGRTLEAEPNALPLFYSFNMPFHPFICHRVEDDPVSQSPEREQP</sequence>
<evidence type="ECO:0000313" key="2">
    <source>
        <dbReference type="EMBL" id="CEH13547.1"/>
    </source>
</evidence>
<organism evidence="2 3">
    <name type="scientific">Ceraceosorus bombacis</name>
    <dbReference type="NCBI Taxonomy" id="401625"/>
    <lineage>
        <taxon>Eukaryota</taxon>
        <taxon>Fungi</taxon>
        <taxon>Dikarya</taxon>
        <taxon>Basidiomycota</taxon>
        <taxon>Ustilaginomycotina</taxon>
        <taxon>Exobasidiomycetes</taxon>
        <taxon>Ceraceosorales</taxon>
        <taxon>Ceraceosoraceae</taxon>
        <taxon>Ceraceosorus</taxon>
    </lineage>
</organism>
<evidence type="ECO:0000313" key="3">
    <source>
        <dbReference type="Proteomes" id="UP000054845"/>
    </source>
</evidence>
<feature type="compositionally biased region" description="Basic and acidic residues" evidence="1">
    <location>
        <begin position="22"/>
        <end position="35"/>
    </location>
</feature>
<feature type="compositionally biased region" description="Polar residues" evidence="1">
    <location>
        <begin position="58"/>
        <end position="67"/>
    </location>
</feature>
<feature type="compositionally biased region" description="Polar residues" evidence="1">
    <location>
        <begin position="109"/>
        <end position="122"/>
    </location>
</feature>
<protein>
    <submittedName>
        <fullName evidence="2">Uncharacterized protein</fullName>
    </submittedName>
</protein>
<dbReference type="AlphaFoldDB" id="A0A0P1BBP4"/>
<feature type="region of interest" description="Disordered" evidence="1">
    <location>
        <begin position="424"/>
        <end position="452"/>
    </location>
</feature>
<feature type="region of interest" description="Disordered" evidence="1">
    <location>
        <begin position="371"/>
        <end position="392"/>
    </location>
</feature>
<keyword evidence="3" id="KW-1185">Reference proteome</keyword>
<dbReference type="OrthoDB" id="10414958at2759"/>